<accession>A0A1G9HKK0</accession>
<gene>
    <name evidence="1" type="ORF">SAMN05216257_1168</name>
</gene>
<evidence type="ECO:0000313" key="1">
    <source>
        <dbReference type="EMBL" id="SDL13286.1"/>
    </source>
</evidence>
<name>A0A1G9HKK0_9RHOB</name>
<keyword evidence="2" id="KW-1185">Reference proteome</keyword>
<dbReference type="AlphaFoldDB" id="A0A1G9HKK0"/>
<evidence type="ECO:0000313" key="2">
    <source>
        <dbReference type="Proteomes" id="UP000199328"/>
    </source>
</evidence>
<dbReference type="STRING" id="990712.SAMN05216257_1168"/>
<sequence length="223" mass="25719">MSPSPDRSDILAFATESLRWQFEQLAWMEREGDLPRPELTVAYFFHVLTSTHAACIGDDSTGVDFEDRESLLHALAGLDRILRRLLREENDPCARHEKVVERLLILSENDPDVHAALNLFAIASLEDEERMCAPLRRFVIEVLRGERKPPSGRGARRIHPFRDLFICYVLDDLVWRWGLHPTRNDATEPGMSGCDIVAEAMRRLDRQPASYDAIKRIWLNMRV</sequence>
<dbReference type="RefSeq" id="WP_092501396.1">
    <property type="nucleotide sequence ID" value="NZ_FNFV01000016.1"/>
</dbReference>
<proteinExistence type="predicted"/>
<dbReference type="EMBL" id="FNFV01000016">
    <property type="protein sequence ID" value="SDL13286.1"/>
    <property type="molecule type" value="Genomic_DNA"/>
</dbReference>
<dbReference type="Proteomes" id="UP000199328">
    <property type="component" value="Unassembled WGS sequence"/>
</dbReference>
<protein>
    <submittedName>
        <fullName evidence="1">Uncharacterized protein</fullName>
    </submittedName>
</protein>
<reference evidence="2" key="1">
    <citation type="submission" date="2016-10" db="EMBL/GenBank/DDBJ databases">
        <authorList>
            <person name="Varghese N."/>
            <person name="Submissions S."/>
        </authorList>
    </citation>
    <scope>NUCLEOTIDE SEQUENCE [LARGE SCALE GENOMIC DNA]</scope>
    <source>
        <strain evidence="2">CGMCC 1.10789</strain>
    </source>
</reference>
<organism evidence="1 2">
    <name type="scientific">Meinhardsimonia xiamenensis</name>
    <dbReference type="NCBI Taxonomy" id="990712"/>
    <lineage>
        <taxon>Bacteria</taxon>
        <taxon>Pseudomonadati</taxon>
        <taxon>Pseudomonadota</taxon>
        <taxon>Alphaproteobacteria</taxon>
        <taxon>Rhodobacterales</taxon>
        <taxon>Paracoccaceae</taxon>
        <taxon>Meinhardsimonia</taxon>
    </lineage>
</organism>